<dbReference type="InterPro" id="IPR012902">
    <property type="entry name" value="N_methyl_site"/>
</dbReference>
<evidence type="ECO:0000256" key="1">
    <source>
        <dbReference type="SAM" id="Phobius"/>
    </source>
</evidence>
<dbReference type="AlphaFoldDB" id="A0A928DQE5"/>
<keyword evidence="1" id="KW-1133">Transmembrane helix</keyword>
<protein>
    <submittedName>
        <fullName evidence="2">Type II secretion system protein</fullName>
    </submittedName>
</protein>
<dbReference type="NCBIfam" id="TIGR02532">
    <property type="entry name" value="IV_pilin_GFxxxE"/>
    <property type="match status" value="1"/>
</dbReference>
<dbReference type="EMBL" id="SUVG01000004">
    <property type="protein sequence ID" value="MBE6421199.1"/>
    <property type="molecule type" value="Genomic_DNA"/>
</dbReference>
<dbReference type="Proteomes" id="UP000725649">
    <property type="component" value="Unassembled WGS sequence"/>
</dbReference>
<proteinExistence type="predicted"/>
<evidence type="ECO:0000313" key="3">
    <source>
        <dbReference type="Proteomes" id="UP000725649"/>
    </source>
</evidence>
<dbReference type="SUPFAM" id="SSF54523">
    <property type="entry name" value="Pili subunits"/>
    <property type="match status" value="1"/>
</dbReference>
<comment type="caution">
    <text evidence="2">The sequence shown here is derived from an EMBL/GenBank/DDBJ whole genome shotgun (WGS) entry which is preliminary data.</text>
</comment>
<keyword evidence="1" id="KW-0472">Membrane</keyword>
<evidence type="ECO:0000313" key="2">
    <source>
        <dbReference type="EMBL" id="MBE6421199.1"/>
    </source>
</evidence>
<sequence length="230" mass="24682">MMNKKGFTLTEILLAVMIVGIIGVALASLTTAASRESGIGRSKVMMRNNLSLFMRMMRLDVQNTTRVLYKSGEVSGGTSQVPLLALGQNVDLRGQQVGDNAPTVVLYCFQPGSITKTTSGATVVPSGSKDGGSIYRYEVPYASYSVSVGEPNCPSSGGEEILSNVKYIPSSSEYPVPYIGPRYIPTVSNSVRRDLGSVIYVNIITELPSNPVVNDVIQEDLVVRNGFSMN</sequence>
<gene>
    <name evidence="2" type="ORF">E7027_03585</name>
</gene>
<accession>A0A928DQE5</accession>
<organism evidence="2 3">
    <name type="scientific">Candidatus Avelusimicrobium gallicola</name>
    <dbReference type="NCBI Taxonomy" id="2562704"/>
    <lineage>
        <taxon>Bacteria</taxon>
        <taxon>Pseudomonadati</taxon>
        <taxon>Elusimicrobiota</taxon>
        <taxon>Elusimicrobia</taxon>
        <taxon>Elusimicrobiales</taxon>
        <taxon>Elusimicrobiaceae</taxon>
        <taxon>Candidatus Avelusimicrobium</taxon>
    </lineage>
</organism>
<dbReference type="InterPro" id="IPR045584">
    <property type="entry name" value="Pilin-like"/>
</dbReference>
<reference evidence="2" key="1">
    <citation type="submission" date="2019-04" db="EMBL/GenBank/DDBJ databases">
        <title>Evolution of Biomass-Degrading Anaerobic Consortia Revealed by Metagenomics.</title>
        <authorList>
            <person name="Peng X."/>
        </authorList>
    </citation>
    <scope>NUCLEOTIDE SEQUENCE</scope>
    <source>
        <strain evidence="2">SIG66</strain>
    </source>
</reference>
<name>A0A928DQE5_9BACT</name>
<feature type="transmembrane region" description="Helical" evidence="1">
    <location>
        <begin position="12"/>
        <end position="33"/>
    </location>
</feature>
<keyword evidence="1" id="KW-0812">Transmembrane</keyword>
<dbReference type="Pfam" id="PF07963">
    <property type="entry name" value="N_methyl"/>
    <property type="match status" value="1"/>
</dbReference>